<protein>
    <recommendedName>
        <fullName evidence="4">Integral membrane protein</fullName>
    </recommendedName>
</protein>
<dbReference type="RefSeq" id="WP_330792743.1">
    <property type="nucleotide sequence ID" value="NZ_JAZEWV010000001.1"/>
</dbReference>
<feature type="transmembrane region" description="Helical" evidence="1">
    <location>
        <begin position="134"/>
        <end position="155"/>
    </location>
</feature>
<feature type="transmembrane region" description="Helical" evidence="1">
    <location>
        <begin position="284"/>
        <end position="302"/>
    </location>
</feature>
<feature type="transmembrane region" description="Helical" evidence="1">
    <location>
        <begin position="323"/>
        <end position="350"/>
    </location>
</feature>
<feature type="transmembrane region" description="Helical" evidence="1">
    <location>
        <begin position="254"/>
        <end position="272"/>
    </location>
</feature>
<feature type="transmembrane region" description="Helical" evidence="1">
    <location>
        <begin position="167"/>
        <end position="186"/>
    </location>
</feature>
<dbReference type="EMBL" id="JAZEWV010000001">
    <property type="protein sequence ID" value="MEE4540888.1"/>
    <property type="molecule type" value="Genomic_DNA"/>
</dbReference>
<evidence type="ECO:0000313" key="2">
    <source>
        <dbReference type="EMBL" id="MEE4540888.1"/>
    </source>
</evidence>
<evidence type="ECO:0008006" key="4">
    <source>
        <dbReference type="Google" id="ProtNLM"/>
    </source>
</evidence>
<name>A0ABU7P4Z9_9ACTN</name>
<feature type="transmembrane region" description="Helical" evidence="1">
    <location>
        <begin position="81"/>
        <end position="106"/>
    </location>
</feature>
<reference evidence="2 3" key="1">
    <citation type="submission" date="2023-12" db="EMBL/GenBank/DDBJ databases">
        <title>Streptomyces sp. V4-01.</title>
        <authorList>
            <person name="Somphong A."/>
            <person name="Phongsopitanun W."/>
        </authorList>
    </citation>
    <scope>NUCLEOTIDE SEQUENCE [LARGE SCALE GENOMIC DNA]</scope>
    <source>
        <strain evidence="2 3">V4-01</strain>
    </source>
</reference>
<sequence>MVLGRWLLVTAASAGSGLLLLSSLGWALAHPGGGADGAVVRLGWCLIPVLVTVQLAVAVGRAQPAGWPRTGLSAVGLGRTGVVMLAAACAAVTCTLGSAVALAVFLQLRGDVVGVPWNGVGPGLLAAGRPLPPAGAITLLALVPVAAAAATAFRLREERPPAHDAPGTLPWGVSLVAVGLAAELTAPSGHEVPLPSGLGSISPAALAAWAVTAIGMVLAGPGIVHLCGRLTASFRPGAVRLLAGRALQYEARRIGYPLGLLCATASAALAAWDGAHALGPVSSFAAALIAVCVLATSALALTETRNARTAPRAALHAVAASPAVLRGAVAVRAGVLFAVLVPVTVLVAALSTYP</sequence>
<keyword evidence="1" id="KW-0472">Membrane</keyword>
<keyword evidence="1" id="KW-1133">Transmembrane helix</keyword>
<organism evidence="2 3">
    <name type="scientific">Actinacidiphila polyblastidii</name>
    <dbReference type="NCBI Taxonomy" id="3110430"/>
    <lineage>
        <taxon>Bacteria</taxon>
        <taxon>Bacillati</taxon>
        <taxon>Actinomycetota</taxon>
        <taxon>Actinomycetes</taxon>
        <taxon>Kitasatosporales</taxon>
        <taxon>Streptomycetaceae</taxon>
        <taxon>Actinacidiphila</taxon>
    </lineage>
</organism>
<keyword evidence="1" id="KW-0812">Transmembrane</keyword>
<feature type="transmembrane region" description="Helical" evidence="1">
    <location>
        <begin position="206"/>
        <end position="227"/>
    </location>
</feature>
<dbReference type="Proteomes" id="UP001344658">
    <property type="component" value="Unassembled WGS sequence"/>
</dbReference>
<proteinExistence type="predicted"/>
<comment type="caution">
    <text evidence="2">The sequence shown here is derived from an EMBL/GenBank/DDBJ whole genome shotgun (WGS) entry which is preliminary data.</text>
</comment>
<keyword evidence="3" id="KW-1185">Reference proteome</keyword>
<evidence type="ECO:0000313" key="3">
    <source>
        <dbReference type="Proteomes" id="UP001344658"/>
    </source>
</evidence>
<feature type="transmembrane region" description="Helical" evidence="1">
    <location>
        <begin position="39"/>
        <end position="60"/>
    </location>
</feature>
<evidence type="ECO:0000256" key="1">
    <source>
        <dbReference type="SAM" id="Phobius"/>
    </source>
</evidence>
<accession>A0ABU7P4Z9</accession>
<gene>
    <name evidence="2" type="ORF">V2S66_02765</name>
</gene>